<dbReference type="InterPro" id="IPR052201">
    <property type="entry name" value="LRR-containing_regulator"/>
</dbReference>
<dbReference type="Gene3D" id="3.80.10.10">
    <property type="entry name" value="Ribonuclease Inhibitor"/>
    <property type="match status" value="2"/>
</dbReference>
<evidence type="ECO:0000313" key="3">
    <source>
        <dbReference type="Proteomes" id="UP000664859"/>
    </source>
</evidence>
<accession>A0A835Z8G8</accession>
<dbReference type="InterPro" id="IPR032675">
    <property type="entry name" value="LRR_dom_sf"/>
</dbReference>
<evidence type="ECO:0000313" key="2">
    <source>
        <dbReference type="EMBL" id="KAG5188925.1"/>
    </source>
</evidence>
<dbReference type="InterPro" id="IPR001611">
    <property type="entry name" value="Leu-rich_rpt"/>
</dbReference>
<gene>
    <name evidence="2" type="ORF">JKP88DRAFT_177458</name>
</gene>
<evidence type="ECO:0000256" key="1">
    <source>
        <dbReference type="ARBA" id="ARBA00022737"/>
    </source>
</evidence>
<dbReference type="Proteomes" id="UP000664859">
    <property type="component" value="Unassembled WGS sequence"/>
</dbReference>
<protein>
    <recommendedName>
        <fullName evidence="4">T-complex-associated testis-expressed protein 1</fullName>
    </recommendedName>
</protein>
<dbReference type="Pfam" id="PF13516">
    <property type="entry name" value="LRR_6"/>
    <property type="match status" value="5"/>
</dbReference>
<evidence type="ECO:0008006" key="4">
    <source>
        <dbReference type="Google" id="ProtNLM"/>
    </source>
</evidence>
<keyword evidence="3" id="KW-1185">Reference proteome</keyword>
<dbReference type="PANTHER" id="PTHR24111">
    <property type="entry name" value="LEUCINE-RICH REPEAT-CONTAINING PROTEIN 34"/>
    <property type="match status" value="1"/>
</dbReference>
<sequence>MGLTVGGTTDVSSLKDQVQRFVPRKFEAPPEGTSAFLRPALDGLAKEQLSHKCVRTIVDNFERIPVYNGVPAKFLSAITTNLSTSLDPQVAALYVFDENYWKRRCVEQLGWSACQLIEHGLTWKQLFFENYVARSIEAFKAPPPPGDALLQLLRSCQDYVFTLQVGQMLGHLDMERVCACLPNLACLDLTYGVRNIGMKYERMLLGMKISDAAALARALPAAPCLTTLALRGGLVDDDLLRMLAAGLARAATLTHLDLSHNRIADHGARLLARLLCGGGGGGGGGGGALTALSLADNAIRAEGARHLGRALRENDALQALNLRLNRLTDDGGRMLLEGLRDNATLTSLNLSGNSLGRETAVVLGALLRSPGHGLRVLDLSSNELTDDDARTLRAALEARPAGGGGGGGGSSAGGAPIVSLDLRANRLSAGLEDLEAIEARVHANELAERGERGGA</sequence>
<dbReference type="OrthoDB" id="341587at2759"/>
<name>A0A835Z8G8_9STRA</name>
<proteinExistence type="predicted"/>
<comment type="caution">
    <text evidence="2">The sequence shown here is derived from an EMBL/GenBank/DDBJ whole genome shotgun (WGS) entry which is preliminary data.</text>
</comment>
<dbReference type="PANTHER" id="PTHR24111:SF0">
    <property type="entry name" value="LEUCINE-RICH REPEAT-CONTAINING PROTEIN"/>
    <property type="match status" value="1"/>
</dbReference>
<reference evidence="2" key="1">
    <citation type="submission" date="2021-02" db="EMBL/GenBank/DDBJ databases">
        <title>First Annotated Genome of the Yellow-green Alga Tribonema minus.</title>
        <authorList>
            <person name="Mahan K.M."/>
        </authorList>
    </citation>
    <scope>NUCLEOTIDE SEQUENCE</scope>
    <source>
        <strain evidence="2">UTEX B ZZ1240</strain>
    </source>
</reference>
<organism evidence="2 3">
    <name type="scientific">Tribonema minus</name>
    <dbReference type="NCBI Taxonomy" id="303371"/>
    <lineage>
        <taxon>Eukaryota</taxon>
        <taxon>Sar</taxon>
        <taxon>Stramenopiles</taxon>
        <taxon>Ochrophyta</taxon>
        <taxon>PX clade</taxon>
        <taxon>Xanthophyceae</taxon>
        <taxon>Tribonematales</taxon>
        <taxon>Tribonemataceae</taxon>
        <taxon>Tribonema</taxon>
    </lineage>
</organism>
<dbReference type="SUPFAM" id="SSF52047">
    <property type="entry name" value="RNI-like"/>
    <property type="match status" value="1"/>
</dbReference>
<dbReference type="SMART" id="SM00368">
    <property type="entry name" value="LRR_RI"/>
    <property type="match status" value="6"/>
</dbReference>
<dbReference type="AlphaFoldDB" id="A0A835Z8G8"/>
<keyword evidence="1" id="KW-0677">Repeat</keyword>
<dbReference type="EMBL" id="JAFCMP010000060">
    <property type="protein sequence ID" value="KAG5188925.1"/>
    <property type="molecule type" value="Genomic_DNA"/>
</dbReference>